<evidence type="ECO:0000313" key="2">
    <source>
        <dbReference type="Proteomes" id="UP000244906"/>
    </source>
</evidence>
<dbReference type="SUPFAM" id="SSF158682">
    <property type="entry name" value="TerB-like"/>
    <property type="match status" value="1"/>
</dbReference>
<gene>
    <name evidence="1" type="ORF">DC094_07325</name>
</gene>
<reference evidence="1 2" key="1">
    <citation type="submission" date="2018-04" db="EMBL/GenBank/DDBJ databases">
        <title>Thalassorhabdus spongiae gen. nov., sp. nov., isolated from a marine sponge in South-West Iceland.</title>
        <authorList>
            <person name="Knobloch S."/>
            <person name="Daussin A."/>
            <person name="Johannsson R."/>
            <person name="Marteinsson V.T."/>
        </authorList>
    </citation>
    <scope>NUCLEOTIDE SEQUENCE [LARGE SCALE GENOMIC DNA]</scope>
    <source>
        <strain evidence="1 2">Hp12</strain>
    </source>
</reference>
<dbReference type="Proteomes" id="UP000244906">
    <property type="component" value="Unassembled WGS sequence"/>
</dbReference>
<proteinExistence type="predicted"/>
<dbReference type="OrthoDB" id="7030042at2"/>
<organism evidence="1 2">
    <name type="scientific">Pelagibaculum spongiae</name>
    <dbReference type="NCBI Taxonomy" id="2080658"/>
    <lineage>
        <taxon>Bacteria</taxon>
        <taxon>Pseudomonadati</taxon>
        <taxon>Pseudomonadota</taxon>
        <taxon>Gammaproteobacteria</taxon>
        <taxon>Oceanospirillales</taxon>
        <taxon>Pelagibaculum</taxon>
    </lineage>
</organism>
<name>A0A2V1H432_9GAMM</name>
<evidence type="ECO:0008006" key="3">
    <source>
        <dbReference type="Google" id="ProtNLM"/>
    </source>
</evidence>
<accession>A0A2V1H432</accession>
<evidence type="ECO:0000313" key="1">
    <source>
        <dbReference type="EMBL" id="PVZ70396.1"/>
    </source>
</evidence>
<protein>
    <recommendedName>
        <fullName evidence="3">Co-chaperone DjlA N-terminal domain-containing protein</fullName>
    </recommendedName>
</protein>
<sequence length="204" mass="21644">MSFWKVLGGAAAGVACIVALPVAGPIGAVTAAGAAIAGTLGATAGGIAEAMDDSEEEAEKRGEERAAAEYDKKYEKLLVAFEDAKSRIKDTEGYFNLIIAMEAVGLACANCDGEISENERLEIDTFIAGSVAGNLPENIKKKIQSIADNPPNITTAFHYASKVGLNSTELFEDIIEIVMEADGYRASEEEKFKSQWNQLVEMAS</sequence>
<dbReference type="InterPro" id="IPR029024">
    <property type="entry name" value="TerB-like"/>
</dbReference>
<dbReference type="PROSITE" id="PS51257">
    <property type="entry name" value="PROKAR_LIPOPROTEIN"/>
    <property type="match status" value="1"/>
</dbReference>
<dbReference type="AlphaFoldDB" id="A0A2V1H432"/>
<dbReference type="RefSeq" id="WP_116686468.1">
    <property type="nucleotide sequence ID" value="NZ_CAWNYD010000002.1"/>
</dbReference>
<comment type="caution">
    <text evidence="1">The sequence shown here is derived from an EMBL/GenBank/DDBJ whole genome shotgun (WGS) entry which is preliminary data.</text>
</comment>
<dbReference type="Gene3D" id="1.10.3680.10">
    <property type="entry name" value="TerB-like"/>
    <property type="match status" value="1"/>
</dbReference>
<dbReference type="EMBL" id="QDDL01000002">
    <property type="protein sequence ID" value="PVZ70396.1"/>
    <property type="molecule type" value="Genomic_DNA"/>
</dbReference>
<keyword evidence="2" id="KW-1185">Reference proteome</keyword>